<keyword evidence="3" id="KW-1185">Reference proteome</keyword>
<evidence type="ECO:0000256" key="1">
    <source>
        <dbReference type="SAM" id="Phobius"/>
    </source>
</evidence>
<organism evidence="2 3">
    <name type="scientific">Parnassius apollo</name>
    <name type="common">Apollo butterfly</name>
    <name type="synonym">Papilio apollo</name>
    <dbReference type="NCBI Taxonomy" id="110799"/>
    <lineage>
        <taxon>Eukaryota</taxon>
        <taxon>Metazoa</taxon>
        <taxon>Ecdysozoa</taxon>
        <taxon>Arthropoda</taxon>
        <taxon>Hexapoda</taxon>
        <taxon>Insecta</taxon>
        <taxon>Pterygota</taxon>
        <taxon>Neoptera</taxon>
        <taxon>Endopterygota</taxon>
        <taxon>Lepidoptera</taxon>
        <taxon>Glossata</taxon>
        <taxon>Ditrysia</taxon>
        <taxon>Papilionoidea</taxon>
        <taxon>Papilionidae</taxon>
        <taxon>Parnassiinae</taxon>
        <taxon>Parnassini</taxon>
        <taxon>Parnassius</taxon>
        <taxon>Parnassius</taxon>
    </lineage>
</organism>
<keyword evidence="1" id="KW-0472">Membrane</keyword>
<reference evidence="2" key="1">
    <citation type="submission" date="2021-04" db="EMBL/GenBank/DDBJ databases">
        <authorList>
            <person name="Tunstrom K."/>
        </authorList>
    </citation>
    <scope>NUCLEOTIDE SEQUENCE</scope>
</reference>
<sequence>MADGKKQRSARLTGFKNYILWSCGSSQRLGPKRARSLSAQFQSISEFRSDSYNSSTSQAQTFYHSHKKRARSVLTHVKPASNKESLNSSQEDILLPSMFVILNKQLFSMFVLIVLNVVLIFSDSLAKIGPGDEQRSENENLPISDEQLLQILEDPDENYDDDIFDADFIENMNHSDNDSDTSIVSEDELVLLEILRKIKNGQITIDRLEELILKEIL</sequence>
<dbReference type="EMBL" id="CAJQZP010000076">
    <property type="protein sequence ID" value="CAG4936235.1"/>
    <property type="molecule type" value="Genomic_DNA"/>
</dbReference>
<accession>A0A8S3W1T4</accession>
<comment type="caution">
    <text evidence="2">The sequence shown here is derived from an EMBL/GenBank/DDBJ whole genome shotgun (WGS) entry which is preliminary data.</text>
</comment>
<gene>
    <name evidence="2" type="ORF">PAPOLLO_LOCUS1133</name>
</gene>
<dbReference type="OrthoDB" id="6939927at2759"/>
<feature type="transmembrane region" description="Helical" evidence="1">
    <location>
        <begin position="106"/>
        <end position="126"/>
    </location>
</feature>
<evidence type="ECO:0000313" key="3">
    <source>
        <dbReference type="Proteomes" id="UP000691718"/>
    </source>
</evidence>
<keyword evidence="1" id="KW-0812">Transmembrane</keyword>
<protein>
    <submittedName>
        <fullName evidence="2">(apollo) hypothetical protein</fullName>
    </submittedName>
</protein>
<dbReference type="Proteomes" id="UP000691718">
    <property type="component" value="Unassembled WGS sequence"/>
</dbReference>
<dbReference type="AlphaFoldDB" id="A0A8S3W1T4"/>
<keyword evidence="1" id="KW-1133">Transmembrane helix</keyword>
<name>A0A8S3W1T4_PARAO</name>
<proteinExistence type="predicted"/>
<evidence type="ECO:0000313" key="2">
    <source>
        <dbReference type="EMBL" id="CAG4936235.1"/>
    </source>
</evidence>